<dbReference type="PANTHER" id="PTHR21495">
    <property type="entry name" value="NUCLEOPORIN-RELATED"/>
    <property type="match status" value="1"/>
</dbReference>
<organism evidence="5 6">
    <name type="scientific">Macleaya cordata</name>
    <name type="common">Five-seeded plume-poppy</name>
    <name type="synonym">Bocconia cordata</name>
    <dbReference type="NCBI Taxonomy" id="56857"/>
    <lineage>
        <taxon>Eukaryota</taxon>
        <taxon>Viridiplantae</taxon>
        <taxon>Streptophyta</taxon>
        <taxon>Embryophyta</taxon>
        <taxon>Tracheophyta</taxon>
        <taxon>Spermatophyta</taxon>
        <taxon>Magnoliopsida</taxon>
        <taxon>Ranunculales</taxon>
        <taxon>Papaveraceae</taxon>
        <taxon>Papaveroideae</taxon>
        <taxon>Macleaya</taxon>
    </lineage>
</organism>
<dbReference type="STRING" id="56857.A0A200RAE9"/>
<dbReference type="OMA" id="ANQNEGA"/>
<dbReference type="GO" id="GO:0009699">
    <property type="term" value="P:phenylpropanoid biosynthetic process"/>
    <property type="evidence" value="ECO:0007669"/>
    <property type="project" value="UniProtKB-ARBA"/>
</dbReference>
<dbReference type="Gene3D" id="2.40.480.10">
    <property type="entry name" value="Allene oxide cyclase-like"/>
    <property type="match status" value="1"/>
</dbReference>
<dbReference type="Proteomes" id="UP000195402">
    <property type="component" value="Unassembled WGS sequence"/>
</dbReference>
<dbReference type="InterPro" id="IPR004265">
    <property type="entry name" value="Dirigent"/>
</dbReference>
<keyword evidence="4" id="KW-0052">Apoplast</keyword>
<dbReference type="Pfam" id="PF03018">
    <property type="entry name" value="Dirigent"/>
    <property type="match status" value="1"/>
</dbReference>
<evidence type="ECO:0000256" key="3">
    <source>
        <dbReference type="ARBA" id="ARBA00022525"/>
    </source>
</evidence>
<evidence type="ECO:0000256" key="4">
    <source>
        <dbReference type="RuleBase" id="RU363099"/>
    </source>
</evidence>
<evidence type="ECO:0000256" key="1">
    <source>
        <dbReference type="ARBA" id="ARBA00010746"/>
    </source>
</evidence>
<gene>
    <name evidence="5" type="ORF">BVC80_9053g79</name>
</gene>
<comment type="similarity">
    <text evidence="1 4">Belongs to the plant dirigent protein family.</text>
</comment>
<keyword evidence="3 4" id="KW-0964">Secreted</keyword>
<proteinExistence type="inferred from homology"/>
<comment type="subcellular location">
    <subcellularLocation>
        <location evidence="4">Secreted</location>
        <location evidence="4">Extracellular space</location>
        <location evidence="4">Apoplast</location>
    </subcellularLocation>
</comment>
<name>A0A200RAE9_MACCD</name>
<dbReference type="EMBL" id="MVGT01000183">
    <property type="protein sequence ID" value="OVA19653.1"/>
    <property type="molecule type" value="Genomic_DNA"/>
</dbReference>
<evidence type="ECO:0000256" key="2">
    <source>
        <dbReference type="ARBA" id="ARBA00011738"/>
    </source>
</evidence>
<evidence type="ECO:0000313" key="5">
    <source>
        <dbReference type="EMBL" id="OVA19653.1"/>
    </source>
</evidence>
<comment type="subunit">
    <text evidence="2 4">Homodimer.</text>
</comment>
<dbReference type="InterPro" id="IPR044859">
    <property type="entry name" value="Allene_oxi_cyc_Dirigent"/>
</dbReference>
<comment type="function">
    <text evidence="4">Dirigent proteins impart stereoselectivity on the phenoxy radical-coupling reaction, yielding optically active lignans from two molecules of coniferyl alcohol in the biosynthesis of lignans, flavonolignans, and alkaloids and thus plays a central role in plant secondary metabolism.</text>
</comment>
<reference evidence="5 6" key="1">
    <citation type="journal article" date="2017" name="Mol. Plant">
        <title>The Genome of Medicinal Plant Macleaya cordata Provides New Insights into Benzylisoquinoline Alkaloids Metabolism.</title>
        <authorList>
            <person name="Liu X."/>
            <person name="Liu Y."/>
            <person name="Huang P."/>
            <person name="Ma Y."/>
            <person name="Qing Z."/>
            <person name="Tang Q."/>
            <person name="Cao H."/>
            <person name="Cheng P."/>
            <person name="Zheng Y."/>
            <person name="Yuan Z."/>
            <person name="Zhou Y."/>
            <person name="Liu J."/>
            <person name="Tang Z."/>
            <person name="Zhuo Y."/>
            <person name="Zhang Y."/>
            <person name="Yu L."/>
            <person name="Huang J."/>
            <person name="Yang P."/>
            <person name="Peng Q."/>
            <person name="Zhang J."/>
            <person name="Jiang W."/>
            <person name="Zhang Z."/>
            <person name="Lin K."/>
            <person name="Ro D.K."/>
            <person name="Chen X."/>
            <person name="Xiong X."/>
            <person name="Shang Y."/>
            <person name="Huang S."/>
            <person name="Zeng J."/>
        </authorList>
    </citation>
    <scope>NUCLEOTIDE SEQUENCE [LARGE SCALE GENOMIC DNA]</scope>
    <source>
        <strain evidence="6">cv. BLH2017</strain>
        <tissue evidence="5">Root</tissue>
    </source>
</reference>
<accession>A0A200RAE9</accession>
<dbReference type="GO" id="GO:0048046">
    <property type="term" value="C:apoplast"/>
    <property type="evidence" value="ECO:0007669"/>
    <property type="project" value="UniProtKB-SubCell"/>
</dbReference>
<protein>
    <recommendedName>
        <fullName evidence="4">Dirigent protein</fullName>
    </recommendedName>
</protein>
<evidence type="ECO:0000313" key="6">
    <source>
        <dbReference type="Proteomes" id="UP000195402"/>
    </source>
</evidence>
<dbReference type="InParanoid" id="A0A200RAE9"/>
<sequence>MVPTNFGALMMADDPSTKGPKPTSKLVGRDQGLYGSAGQEDFALIMVINFAFSHGLYNGSTLRASPMQCGCDALSILGSNHAFNRVREMPIVGGTGVFRSARGTVTAKTYWYNSTSRDAIVKYKVTVFHY</sequence>
<keyword evidence="6" id="KW-1185">Reference proteome</keyword>
<dbReference type="OrthoDB" id="1864232at2759"/>
<dbReference type="AlphaFoldDB" id="A0A200RAE9"/>
<comment type="caution">
    <text evidence="5">The sequence shown here is derived from an EMBL/GenBank/DDBJ whole genome shotgun (WGS) entry which is preliminary data.</text>
</comment>